<organism evidence="4 5">
    <name type="scientific">Roseburia amylophila</name>
    <dbReference type="NCBI Taxonomy" id="2981794"/>
    <lineage>
        <taxon>Bacteria</taxon>
        <taxon>Bacillati</taxon>
        <taxon>Bacillota</taxon>
        <taxon>Clostridia</taxon>
        <taxon>Lachnospirales</taxon>
        <taxon>Lachnospiraceae</taxon>
        <taxon>Roseburia</taxon>
    </lineage>
</organism>
<dbReference type="PANTHER" id="PTHR43156">
    <property type="entry name" value="STAGE II SPORULATION PROTEIN E-RELATED"/>
    <property type="match status" value="1"/>
</dbReference>
<dbReference type="SUPFAM" id="SSF81606">
    <property type="entry name" value="PP2C-like"/>
    <property type="match status" value="1"/>
</dbReference>
<keyword evidence="2" id="KW-0812">Transmembrane</keyword>
<dbReference type="RefSeq" id="WP_227710754.1">
    <property type="nucleotide sequence ID" value="NZ_JAJEQW010000018.1"/>
</dbReference>
<sequence length="611" mass="68675">MKKLRTKQAVICFIGVAVCKLGFAGCYPFIPAYFAAAYLERGGRLLLGIGMFLGMAFMLPLTLMTKYVMTLLVTIVIIKLAEWVNKGCYTWIAAFGAGCSATLLSVFGEMLNARDGMRTEMAVLEGVFIFAATMVLSRIIHSFLEFTFVNQPIPEIKSNEEEKLLTYAKSFQSLSDIFGRMNVEHTSFSAEEMGRMQNEITGKMCVSCDQCALCWEKDDSPMYGYLSSLLQSIREAGKTNRDIEKKMEEYCPYMQEMTAEALRIFEKASLNMAWYNRLVENREVIAEQLDAMAYIMEDCAKKQKNITEECRSNLQDIAYRARERGIKVIDEQLWEKENGRWQLVMKVMVKDGCVTTRELTKAVAGALNRRMIPEKDTKTLIGKGVNLYTYEEEPRFQAIYGVARMVKDGAAVSGDNFSFLEPESGKMVMCLSDGMGSGSLACKESEMVIELVEKFLEAGFDVETAARMMNSAMVMKGQEDLFSTVDISELDLYDGTCRFYKIGAAATFIRRNGIVECLISTSLPVGVSYKLDMEKSEKDLYNGDFLVMVSDGVLEYLHVPNPEETMQEIIESIETNNATILAKRILERVLLFTGGKAADDMTVLATAIWEK</sequence>
<dbReference type="EMBL" id="JAJEQW010000018">
    <property type="protein sequence ID" value="MCC2243292.1"/>
    <property type="molecule type" value="Genomic_DNA"/>
</dbReference>
<feature type="transmembrane region" description="Helical" evidence="2">
    <location>
        <begin position="67"/>
        <end position="84"/>
    </location>
</feature>
<feature type="transmembrane region" description="Helical" evidence="2">
    <location>
        <begin position="90"/>
        <end position="111"/>
    </location>
</feature>
<keyword evidence="2" id="KW-0472">Membrane</keyword>
<dbReference type="GO" id="GO:0016791">
    <property type="term" value="F:phosphatase activity"/>
    <property type="evidence" value="ECO:0007669"/>
    <property type="project" value="TreeGrafter"/>
</dbReference>
<dbReference type="Pfam" id="PF19732">
    <property type="entry name" value="SpoIIE_N"/>
    <property type="match status" value="1"/>
</dbReference>
<evidence type="ECO:0000259" key="3">
    <source>
        <dbReference type="SMART" id="SM00331"/>
    </source>
</evidence>
<dbReference type="InterPro" id="IPR045768">
    <property type="entry name" value="SpoIIE_N"/>
</dbReference>
<accession>A0AAW4WKG1</accession>
<proteinExistence type="predicted"/>
<feature type="transmembrane region" description="Helical" evidence="2">
    <location>
        <begin position="42"/>
        <end position="60"/>
    </location>
</feature>
<dbReference type="InterPro" id="IPR001932">
    <property type="entry name" value="PPM-type_phosphatase-like_dom"/>
</dbReference>
<evidence type="ECO:0000313" key="5">
    <source>
        <dbReference type="Proteomes" id="UP001198893"/>
    </source>
</evidence>
<keyword evidence="2" id="KW-1133">Transmembrane helix</keyword>
<gene>
    <name evidence="4" type="ORF">LKD47_13495</name>
</gene>
<keyword evidence="1" id="KW-0378">Hydrolase</keyword>
<dbReference type="Pfam" id="PF07228">
    <property type="entry name" value="SpoIIE"/>
    <property type="match status" value="1"/>
</dbReference>
<evidence type="ECO:0000256" key="1">
    <source>
        <dbReference type="ARBA" id="ARBA00022801"/>
    </source>
</evidence>
<dbReference type="Proteomes" id="UP001198893">
    <property type="component" value="Unassembled WGS sequence"/>
</dbReference>
<feature type="transmembrane region" description="Helical" evidence="2">
    <location>
        <begin position="9"/>
        <end position="30"/>
    </location>
</feature>
<dbReference type="AlphaFoldDB" id="A0AAW4WKG1"/>
<dbReference type="PANTHER" id="PTHR43156:SF2">
    <property type="entry name" value="STAGE II SPORULATION PROTEIN E"/>
    <property type="match status" value="1"/>
</dbReference>
<protein>
    <submittedName>
        <fullName evidence="4">SpoIIE family protein phosphatase</fullName>
    </submittedName>
</protein>
<dbReference type="SMART" id="SM00331">
    <property type="entry name" value="PP2C_SIG"/>
    <property type="match status" value="1"/>
</dbReference>
<feature type="transmembrane region" description="Helical" evidence="2">
    <location>
        <begin position="123"/>
        <end position="144"/>
    </location>
</feature>
<evidence type="ECO:0000313" key="4">
    <source>
        <dbReference type="EMBL" id="MCC2243292.1"/>
    </source>
</evidence>
<comment type="caution">
    <text evidence="4">The sequence shown here is derived from an EMBL/GenBank/DDBJ whole genome shotgun (WGS) entry which is preliminary data.</text>
</comment>
<feature type="domain" description="PPM-type phosphatase" evidence="3">
    <location>
        <begin position="397"/>
        <end position="608"/>
    </location>
</feature>
<evidence type="ECO:0000256" key="2">
    <source>
        <dbReference type="SAM" id="Phobius"/>
    </source>
</evidence>
<dbReference type="Gene3D" id="3.60.40.10">
    <property type="entry name" value="PPM-type phosphatase domain"/>
    <property type="match status" value="1"/>
</dbReference>
<name>A0AAW4WKG1_9FIRM</name>
<reference evidence="4" key="1">
    <citation type="submission" date="2021-10" db="EMBL/GenBank/DDBJ databases">
        <title>Anaerobic single-cell dispensing facilitates the cultivation of human gut bacteria.</title>
        <authorList>
            <person name="Afrizal A."/>
        </authorList>
    </citation>
    <scope>NUCLEOTIDE SEQUENCE</scope>
    <source>
        <strain evidence="4">CLA-AA-H204</strain>
    </source>
</reference>
<dbReference type="InterPro" id="IPR036457">
    <property type="entry name" value="PPM-type-like_dom_sf"/>
</dbReference>
<dbReference type="InterPro" id="IPR052016">
    <property type="entry name" value="Bact_Sigma-Reg"/>
</dbReference>